<reference evidence="2 3" key="1">
    <citation type="submission" date="2024-01" db="EMBL/GenBank/DDBJ databases">
        <title>Genome assemblies of Stephania.</title>
        <authorList>
            <person name="Yang L."/>
        </authorList>
    </citation>
    <scope>NUCLEOTIDE SEQUENCE [LARGE SCALE GENOMIC DNA]</scope>
    <source>
        <strain evidence="2">QJT</strain>
        <tissue evidence="2">Leaf</tissue>
    </source>
</reference>
<name>A0AAP0PF48_9MAGN</name>
<evidence type="ECO:0000313" key="3">
    <source>
        <dbReference type="Proteomes" id="UP001417504"/>
    </source>
</evidence>
<dbReference type="Proteomes" id="UP001417504">
    <property type="component" value="Unassembled WGS sequence"/>
</dbReference>
<proteinExistence type="predicted"/>
<gene>
    <name evidence="2" type="ORF">Sjap_009115</name>
</gene>
<dbReference type="EMBL" id="JBBNAE010000003">
    <property type="protein sequence ID" value="KAK9138521.1"/>
    <property type="molecule type" value="Genomic_DNA"/>
</dbReference>
<sequence>MENDKFFQSGSSPNPLSFGLGSSGMDMQLVGELNCGSSDQQLPNCFLNLNWENSLNQQNQQQQQSSAAFESALSSLVSSPAASNTAGAPGDSVVIRELIGKLGSICNSSEISPQSHSLRGPYLGGGSANNSCYSTPLNSPPKLNLTMMDHQIRGNSTTVPPHPPHHPNPSLAPFPTDPGFAERAARYSCFGNGNYGVGVGGGLTTAGQLRLNESELAYRSTTPTTENGKLSRASSNQSLKTAVVGSQMANYIQEPLQEGLVEVNVDVDVEMELRSAPPSDRKFSRLSRSSTPDNAHEESSASEVIPGENPPREELPTTGMPGSGKLRRKGRLLMISRSLKMRTRMLREVEEMMAVLGMKRVVQ</sequence>
<evidence type="ECO:0000256" key="1">
    <source>
        <dbReference type="SAM" id="MobiDB-lite"/>
    </source>
</evidence>
<protein>
    <submittedName>
        <fullName evidence="2">Uncharacterized protein</fullName>
    </submittedName>
</protein>
<feature type="region of interest" description="Disordered" evidence="1">
    <location>
        <begin position="276"/>
        <end position="326"/>
    </location>
</feature>
<comment type="caution">
    <text evidence="2">The sequence shown here is derived from an EMBL/GenBank/DDBJ whole genome shotgun (WGS) entry which is preliminary data.</text>
</comment>
<feature type="compositionally biased region" description="Polar residues" evidence="1">
    <location>
        <begin position="1"/>
        <end position="15"/>
    </location>
</feature>
<keyword evidence="3" id="KW-1185">Reference proteome</keyword>
<evidence type="ECO:0000313" key="2">
    <source>
        <dbReference type="EMBL" id="KAK9138521.1"/>
    </source>
</evidence>
<feature type="region of interest" description="Disordered" evidence="1">
    <location>
        <begin position="1"/>
        <end position="20"/>
    </location>
</feature>
<accession>A0AAP0PF48</accession>
<dbReference type="AlphaFoldDB" id="A0AAP0PF48"/>
<organism evidence="2 3">
    <name type="scientific">Stephania japonica</name>
    <dbReference type="NCBI Taxonomy" id="461633"/>
    <lineage>
        <taxon>Eukaryota</taxon>
        <taxon>Viridiplantae</taxon>
        <taxon>Streptophyta</taxon>
        <taxon>Embryophyta</taxon>
        <taxon>Tracheophyta</taxon>
        <taxon>Spermatophyta</taxon>
        <taxon>Magnoliopsida</taxon>
        <taxon>Ranunculales</taxon>
        <taxon>Menispermaceae</taxon>
        <taxon>Menispermoideae</taxon>
        <taxon>Cissampelideae</taxon>
        <taxon>Stephania</taxon>
    </lineage>
</organism>